<proteinExistence type="predicted"/>
<dbReference type="EMBL" id="FTMS01000014">
    <property type="protein sequence ID" value="SIQ76361.1"/>
    <property type="molecule type" value="Genomic_DNA"/>
</dbReference>
<dbReference type="Pfam" id="PF00497">
    <property type="entry name" value="SBP_bac_3"/>
    <property type="match status" value="1"/>
</dbReference>
<accession>A0A1N6VET2</accession>
<dbReference type="InterPro" id="IPR036890">
    <property type="entry name" value="HATPase_C_sf"/>
</dbReference>
<dbReference type="Gene3D" id="3.40.190.10">
    <property type="entry name" value="Periplasmic binding protein-like II"/>
    <property type="match status" value="2"/>
</dbReference>
<protein>
    <recommendedName>
        <fullName evidence="2">histidine kinase</fullName>
        <ecNumber evidence="2">2.7.13.3</ecNumber>
    </recommendedName>
</protein>
<dbReference type="InterPro" id="IPR001638">
    <property type="entry name" value="Solute-binding_3/MltF_N"/>
</dbReference>
<feature type="domain" description="Response regulatory" evidence="9">
    <location>
        <begin position="602"/>
        <end position="721"/>
    </location>
</feature>
<gene>
    <name evidence="10" type="ORF">SAMN05920897_11490</name>
</gene>
<dbReference type="STRING" id="159291.SAMN05920897_11490"/>
<dbReference type="SUPFAM" id="SSF53850">
    <property type="entry name" value="Periplasmic binding protein-like II"/>
    <property type="match status" value="1"/>
</dbReference>
<name>A0A1N6VET2_9SPIO</name>
<dbReference type="InterPro" id="IPR003661">
    <property type="entry name" value="HisK_dim/P_dom"/>
</dbReference>
<evidence type="ECO:0000256" key="4">
    <source>
        <dbReference type="ARBA" id="ARBA00023012"/>
    </source>
</evidence>
<dbReference type="InterPro" id="IPR001789">
    <property type="entry name" value="Sig_transdc_resp-reg_receiver"/>
</dbReference>
<dbReference type="SUPFAM" id="SSF47384">
    <property type="entry name" value="Homodimeric domain of signal transducing histidine kinase"/>
    <property type="match status" value="1"/>
</dbReference>
<dbReference type="Pfam" id="PF00512">
    <property type="entry name" value="HisKA"/>
    <property type="match status" value="1"/>
</dbReference>
<dbReference type="Gene3D" id="1.10.287.130">
    <property type="match status" value="1"/>
</dbReference>
<keyword evidence="11" id="KW-1185">Reference proteome</keyword>
<dbReference type="SMART" id="SM00062">
    <property type="entry name" value="PBPb"/>
    <property type="match status" value="1"/>
</dbReference>
<dbReference type="InterPro" id="IPR005467">
    <property type="entry name" value="His_kinase_dom"/>
</dbReference>
<dbReference type="CDD" id="cd00082">
    <property type="entry name" value="HisKA"/>
    <property type="match status" value="1"/>
</dbReference>
<dbReference type="SMART" id="SM00387">
    <property type="entry name" value="HATPase_c"/>
    <property type="match status" value="1"/>
</dbReference>
<dbReference type="Proteomes" id="UP000186400">
    <property type="component" value="Unassembled WGS sequence"/>
</dbReference>
<dbReference type="PROSITE" id="PS50109">
    <property type="entry name" value="HIS_KIN"/>
    <property type="match status" value="1"/>
</dbReference>
<evidence type="ECO:0000256" key="6">
    <source>
        <dbReference type="SAM" id="MobiDB-lite"/>
    </source>
</evidence>
<feature type="modified residue" description="4-aspartylphosphate" evidence="5">
    <location>
        <position position="651"/>
    </location>
</feature>
<evidence type="ECO:0000313" key="10">
    <source>
        <dbReference type="EMBL" id="SIQ76361.1"/>
    </source>
</evidence>
<keyword evidence="7" id="KW-0472">Membrane</keyword>
<comment type="catalytic activity">
    <reaction evidence="1">
        <text>ATP + protein L-histidine = ADP + protein N-phospho-L-histidine.</text>
        <dbReference type="EC" id="2.7.13.3"/>
    </reaction>
</comment>
<dbReference type="OrthoDB" id="6192248at2"/>
<evidence type="ECO:0000313" key="11">
    <source>
        <dbReference type="Proteomes" id="UP000186400"/>
    </source>
</evidence>
<dbReference type="SUPFAM" id="SSF52172">
    <property type="entry name" value="CheY-like"/>
    <property type="match status" value="1"/>
</dbReference>
<keyword evidence="7" id="KW-1133">Transmembrane helix</keyword>
<dbReference type="GO" id="GO:0000155">
    <property type="term" value="F:phosphorelay sensor kinase activity"/>
    <property type="evidence" value="ECO:0007669"/>
    <property type="project" value="InterPro"/>
</dbReference>
<sequence length="726" mass="79767">MGLFDSSGTSRLPRLVTVALIVLALLAVLTASLITCTIRQERSVLFEQGSQPEFIPSLETTRSIVVGGDWDYPPFEFINARGEPDGFNIAILNHIALIMGLDITIELTSWAEARRRIQSGEIDMLAGMYRSPEREDLHEFTVPHLIASYGIFVRKGSPITGPGDLGNAVILVQEGDLGHDYALTHELGREIVTVRDWTQVLKALSDGTGDCAIFGMGQGMREIRQENYTNLQMLHPPLFRRPYGMAVRKGDAELLAILNEGLSILNSTGLHDTIYQEWFGVLETPSFWQSRTAGILLALVGGALAAVLWSAGWIFLLRRQVARKTSQLQDALAQAEQANNAKSRFLASVSHELRTPLQGIMGMIDLLGQKDLDQEAQAQIHMLRGASEQLLRVLSDLLDVSRITVGTLSVKSNPFDLPPLVQWLEQTLHLAARQKGLHFSFSCQDLPRSVVGDQERIAQIVINLASNAIKFTPQGEVSVSFVYRQGRLFLTVQDTGPGLTHQELSRIFDPFVQLDQSSPAKTAGLGLGLSIVHSVVDLLGGEITVESEPGKGTTFHLSVPLPLASSPGKEDPPNPVVIPPEPGPPPRATAPARETASLEGLRLLVAEDEAINRLYLVRILEQQGCLVTATENGQEALNQARQNHYDLILMDVSMPEMDGIEATRAIRQWEQDQNRKPQPIIALTAHAFADDITLFLEAGMNSYVPKPYKARQLLQEISNTIEALSE</sequence>
<dbReference type="SUPFAM" id="SSF55874">
    <property type="entry name" value="ATPase domain of HSP90 chaperone/DNA topoisomerase II/histidine kinase"/>
    <property type="match status" value="1"/>
</dbReference>
<evidence type="ECO:0000256" key="3">
    <source>
        <dbReference type="ARBA" id="ARBA00022553"/>
    </source>
</evidence>
<dbReference type="CDD" id="cd16922">
    <property type="entry name" value="HATPase_EvgS-ArcB-TorS-like"/>
    <property type="match status" value="1"/>
</dbReference>
<dbReference type="CDD" id="cd13704">
    <property type="entry name" value="PBP2_HisK"/>
    <property type="match status" value="1"/>
</dbReference>
<feature type="domain" description="Histidine kinase" evidence="8">
    <location>
        <begin position="348"/>
        <end position="563"/>
    </location>
</feature>
<dbReference type="PROSITE" id="PS50110">
    <property type="entry name" value="RESPONSE_REGULATORY"/>
    <property type="match status" value="1"/>
</dbReference>
<dbReference type="PANTHER" id="PTHR45339">
    <property type="entry name" value="HYBRID SIGNAL TRANSDUCTION HISTIDINE KINASE J"/>
    <property type="match status" value="1"/>
</dbReference>
<evidence type="ECO:0000259" key="9">
    <source>
        <dbReference type="PROSITE" id="PS50110"/>
    </source>
</evidence>
<dbReference type="InterPro" id="IPR011006">
    <property type="entry name" value="CheY-like_superfamily"/>
</dbReference>
<keyword evidence="3 5" id="KW-0597">Phosphoprotein</keyword>
<dbReference type="EC" id="2.7.13.3" evidence="2"/>
<dbReference type="InterPro" id="IPR036097">
    <property type="entry name" value="HisK_dim/P_sf"/>
</dbReference>
<dbReference type="Pfam" id="PF02518">
    <property type="entry name" value="HATPase_c"/>
    <property type="match status" value="1"/>
</dbReference>
<dbReference type="Gene3D" id="3.40.50.2300">
    <property type="match status" value="1"/>
</dbReference>
<evidence type="ECO:0000256" key="5">
    <source>
        <dbReference type="PROSITE-ProRule" id="PRU00169"/>
    </source>
</evidence>
<feature type="transmembrane region" description="Helical" evidence="7">
    <location>
        <begin position="295"/>
        <end position="317"/>
    </location>
</feature>
<dbReference type="SMART" id="SM00448">
    <property type="entry name" value="REC"/>
    <property type="match status" value="1"/>
</dbReference>
<dbReference type="InterPro" id="IPR004358">
    <property type="entry name" value="Sig_transdc_His_kin-like_C"/>
</dbReference>
<feature type="region of interest" description="Disordered" evidence="6">
    <location>
        <begin position="559"/>
        <end position="591"/>
    </location>
</feature>
<keyword evidence="10" id="KW-0418">Kinase</keyword>
<feature type="compositionally biased region" description="Pro residues" evidence="6">
    <location>
        <begin position="573"/>
        <end position="588"/>
    </location>
</feature>
<dbReference type="PRINTS" id="PR00344">
    <property type="entry name" value="BCTRLSENSOR"/>
</dbReference>
<evidence type="ECO:0000256" key="7">
    <source>
        <dbReference type="SAM" id="Phobius"/>
    </source>
</evidence>
<keyword evidence="10" id="KW-0808">Transferase</keyword>
<dbReference type="SMART" id="SM00388">
    <property type="entry name" value="HisKA"/>
    <property type="match status" value="1"/>
</dbReference>
<keyword evidence="4" id="KW-0902">Two-component regulatory system</keyword>
<dbReference type="PANTHER" id="PTHR45339:SF1">
    <property type="entry name" value="HYBRID SIGNAL TRANSDUCTION HISTIDINE KINASE J"/>
    <property type="match status" value="1"/>
</dbReference>
<keyword evidence="7" id="KW-0812">Transmembrane</keyword>
<evidence type="ECO:0000259" key="8">
    <source>
        <dbReference type="PROSITE" id="PS50109"/>
    </source>
</evidence>
<dbReference type="AlphaFoldDB" id="A0A1N6VET2"/>
<evidence type="ECO:0000256" key="1">
    <source>
        <dbReference type="ARBA" id="ARBA00000085"/>
    </source>
</evidence>
<organism evidence="10 11">
    <name type="scientific">Alkalispirochaeta americana</name>
    <dbReference type="NCBI Taxonomy" id="159291"/>
    <lineage>
        <taxon>Bacteria</taxon>
        <taxon>Pseudomonadati</taxon>
        <taxon>Spirochaetota</taxon>
        <taxon>Spirochaetia</taxon>
        <taxon>Spirochaetales</taxon>
        <taxon>Spirochaetaceae</taxon>
        <taxon>Alkalispirochaeta</taxon>
    </lineage>
</organism>
<dbReference type="InterPro" id="IPR003594">
    <property type="entry name" value="HATPase_dom"/>
</dbReference>
<dbReference type="FunFam" id="3.30.565.10:FF:000010">
    <property type="entry name" value="Sensor histidine kinase RcsC"/>
    <property type="match status" value="1"/>
</dbReference>
<evidence type="ECO:0000256" key="2">
    <source>
        <dbReference type="ARBA" id="ARBA00012438"/>
    </source>
</evidence>
<reference evidence="10 11" key="1">
    <citation type="submission" date="2017-01" db="EMBL/GenBank/DDBJ databases">
        <authorList>
            <person name="Mah S.A."/>
            <person name="Swanson W.J."/>
            <person name="Moy G.W."/>
            <person name="Vacquier V.D."/>
        </authorList>
    </citation>
    <scope>NUCLEOTIDE SEQUENCE [LARGE SCALE GENOMIC DNA]</scope>
    <source>
        <strain evidence="10 11">ASpG1</strain>
    </source>
</reference>
<dbReference type="Gene3D" id="3.30.565.10">
    <property type="entry name" value="Histidine kinase-like ATPase, C-terminal domain"/>
    <property type="match status" value="1"/>
</dbReference>
<dbReference type="RefSeq" id="WP_076489392.1">
    <property type="nucleotide sequence ID" value="NZ_FTMS01000014.1"/>
</dbReference>
<dbReference type="CDD" id="cd17546">
    <property type="entry name" value="REC_hyHK_CKI1_RcsC-like"/>
    <property type="match status" value="1"/>
</dbReference>
<dbReference type="Pfam" id="PF00072">
    <property type="entry name" value="Response_reg"/>
    <property type="match status" value="1"/>
</dbReference>